<protein>
    <submittedName>
        <fullName evidence="2">F-box protein SKIP23</fullName>
    </submittedName>
</protein>
<evidence type="ECO:0000313" key="2">
    <source>
        <dbReference type="EMBL" id="JAT41010.1"/>
    </source>
</evidence>
<gene>
    <name evidence="2" type="primary">SKIP23_1</name>
    <name evidence="2" type="ORF">g.124463</name>
</gene>
<reference evidence="2" key="1">
    <citation type="submission" date="2015-07" db="EMBL/GenBank/DDBJ databases">
        <title>Transcriptome Assembly of Anthurium amnicola.</title>
        <authorList>
            <person name="Suzuki J."/>
        </authorList>
    </citation>
    <scope>NUCLEOTIDE SEQUENCE</scope>
</reference>
<dbReference type="EMBL" id="GDJX01026926">
    <property type="protein sequence ID" value="JAT41010.1"/>
    <property type="molecule type" value="Transcribed_RNA"/>
</dbReference>
<sequence>MGGFTVAMIQKHSDKLAVAGDGDHSWTVLEVPDRRLVDVAFHNGRVFVLADDGTAVVCDLAGGTSSLPAVTCAVSLSLEVGVLRQDAVVGNYYLVGSSTGGLLMMLRRSWRGRVRFISERYQTEKIEAFVLDDGGEKWRKVENLGGTALFVGDNFSSFCVKGSPEFGRNCIYVSDLIVTHSVGVFDMDSGKMDICRHVKNERKIWWSGRPSGLCHLCSRTVNNDLCVFRTAGGLV</sequence>
<accession>A0A1D1XF33</accession>
<dbReference type="InterPro" id="IPR005174">
    <property type="entry name" value="KIB1-4_b-propeller"/>
</dbReference>
<dbReference type="AlphaFoldDB" id="A0A1D1XF33"/>
<organism evidence="2">
    <name type="scientific">Anthurium amnicola</name>
    <dbReference type="NCBI Taxonomy" id="1678845"/>
    <lineage>
        <taxon>Eukaryota</taxon>
        <taxon>Viridiplantae</taxon>
        <taxon>Streptophyta</taxon>
        <taxon>Embryophyta</taxon>
        <taxon>Tracheophyta</taxon>
        <taxon>Spermatophyta</taxon>
        <taxon>Magnoliopsida</taxon>
        <taxon>Liliopsida</taxon>
        <taxon>Araceae</taxon>
        <taxon>Pothoideae</taxon>
        <taxon>Potheae</taxon>
        <taxon>Anthurium</taxon>
    </lineage>
</organism>
<dbReference type="SUPFAM" id="SSF101898">
    <property type="entry name" value="NHL repeat"/>
    <property type="match status" value="1"/>
</dbReference>
<dbReference type="PANTHER" id="PTHR44259">
    <property type="entry name" value="OS07G0183000 PROTEIN-RELATED"/>
    <property type="match status" value="1"/>
</dbReference>
<dbReference type="PANTHER" id="PTHR44259:SF114">
    <property type="entry name" value="OS06G0707300 PROTEIN"/>
    <property type="match status" value="1"/>
</dbReference>
<name>A0A1D1XF33_9ARAE</name>
<proteinExistence type="predicted"/>
<evidence type="ECO:0000259" key="1">
    <source>
        <dbReference type="Pfam" id="PF03478"/>
    </source>
</evidence>
<dbReference type="InterPro" id="IPR050942">
    <property type="entry name" value="F-box_BR-signaling"/>
</dbReference>
<dbReference type="Pfam" id="PF03478">
    <property type="entry name" value="Beta-prop_KIB1-4"/>
    <property type="match status" value="1"/>
</dbReference>
<feature type="domain" description="KIB1-4 beta-propeller" evidence="1">
    <location>
        <begin position="4"/>
        <end position="186"/>
    </location>
</feature>